<proteinExistence type="inferred from homology"/>
<evidence type="ECO:0000313" key="11">
    <source>
        <dbReference type="EMBL" id="KAL2634915.1"/>
    </source>
</evidence>
<evidence type="ECO:0000256" key="3">
    <source>
        <dbReference type="ARBA" id="ARBA00023012"/>
    </source>
</evidence>
<dbReference type="Gene3D" id="3.40.50.2300">
    <property type="match status" value="1"/>
</dbReference>
<dbReference type="PROSITE" id="PS50110">
    <property type="entry name" value="RESPONSE_REGULATORY"/>
    <property type="match status" value="1"/>
</dbReference>
<dbReference type="Proteomes" id="UP001605036">
    <property type="component" value="Unassembled WGS sequence"/>
</dbReference>
<feature type="compositionally biased region" description="Polar residues" evidence="8">
    <location>
        <begin position="610"/>
        <end position="622"/>
    </location>
</feature>
<dbReference type="GO" id="GO:0048511">
    <property type="term" value="P:rhythmic process"/>
    <property type="evidence" value="ECO:0007669"/>
    <property type="project" value="UniProtKB-KW"/>
</dbReference>
<evidence type="ECO:0000256" key="6">
    <source>
        <dbReference type="PROSITE-ProRule" id="PRU00169"/>
    </source>
</evidence>
<dbReference type="GO" id="GO:0005634">
    <property type="term" value="C:nucleus"/>
    <property type="evidence" value="ECO:0007669"/>
    <property type="project" value="UniProtKB-SubCell"/>
</dbReference>
<dbReference type="AlphaFoldDB" id="A0ABD1YWQ9"/>
<evidence type="ECO:0000256" key="8">
    <source>
        <dbReference type="SAM" id="MobiDB-lite"/>
    </source>
</evidence>
<name>A0ABD1YWQ9_9MARC</name>
<keyword evidence="4" id="KW-0090">Biological rhythms</keyword>
<organism evidence="11 12">
    <name type="scientific">Riccia fluitans</name>
    <dbReference type="NCBI Taxonomy" id="41844"/>
    <lineage>
        <taxon>Eukaryota</taxon>
        <taxon>Viridiplantae</taxon>
        <taxon>Streptophyta</taxon>
        <taxon>Embryophyta</taxon>
        <taxon>Marchantiophyta</taxon>
        <taxon>Marchantiopsida</taxon>
        <taxon>Marchantiidae</taxon>
        <taxon>Marchantiales</taxon>
        <taxon>Ricciaceae</taxon>
        <taxon>Riccia</taxon>
    </lineage>
</organism>
<comment type="subcellular location">
    <subcellularLocation>
        <location evidence="1 7">Nucleus</location>
    </subcellularLocation>
</comment>
<comment type="similarity">
    <text evidence="2">Belongs to the ARR-like family.</text>
</comment>
<evidence type="ECO:0000256" key="4">
    <source>
        <dbReference type="ARBA" id="ARBA00023108"/>
    </source>
</evidence>
<feature type="compositionally biased region" description="Acidic residues" evidence="8">
    <location>
        <begin position="583"/>
        <end position="595"/>
    </location>
</feature>
<keyword evidence="5 7" id="KW-0539">Nucleus</keyword>
<feature type="region of interest" description="Disordered" evidence="8">
    <location>
        <begin position="558"/>
        <end position="622"/>
    </location>
</feature>
<feature type="domain" description="Response regulatory" evidence="9">
    <location>
        <begin position="63"/>
        <end position="181"/>
    </location>
</feature>
<keyword evidence="12" id="KW-1185">Reference proteome</keyword>
<dbReference type="InterPro" id="IPR010402">
    <property type="entry name" value="CCT_domain"/>
</dbReference>
<dbReference type="InterPro" id="IPR011006">
    <property type="entry name" value="CheY-like_superfamily"/>
</dbReference>
<evidence type="ECO:0000256" key="1">
    <source>
        <dbReference type="ARBA" id="ARBA00004123"/>
    </source>
</evidence>
<dbReference type="GO" id="GO:0000160">
    <property type="term" value="P:phosphorelay signal transduction system"/>
    <property type="evidence" value="ECO:0007669"/>
    <property type="project" value="UniProtKB-KW"/>
</dbReference>
<dbReference type="PROSITE" id="PS51017">
    <property type="entry name" value="CCT"/>
    <property type="match status" value="1"/>
</dbReference>
<feature type="domain" description="CCT" evidence="10">
    <location>
        <begin position="530"/>
        <end position="572"/>
    </location>
</feature>
<dbReference type="Pfam" id="PF00072">
    <property type="entry name" value="Response_reg"/>
    <property type="match status" value="1"/>
</dbReference>
<dbReference type="SMART" id="SM00448">
    <property type="entry name" value="REC"/>
    <property type="match status" value="1"/>
</dbReference>
<comment type="caution">
    <text evidence="6">Lacks conserved residue(s) required for the propagation of feature annotation.</text>
</comment>
<protein>
    <submittedName>
        <fullName evidence="11">Uncharacterized protein</fullName>
    </submittedName>
</protein>
<sequence>MPVLRGCGEGASMESEEAVSEAASGSLAGKMKGTRISSQGMADAVLRELGVENGARVVFDRSRLRILLCDPSTSPEVVDLLRRCSYQVVAVQNARQVMEVLRNGMSDVDLILAEVELPKKKGFKMLKHITKEERLKQIPIVMMSSRDEMAVVVKCLRLGAADYLVKPLRTNELLNLWTHMWRRRRMLGMTEKHMINGTLNINFPPIDVLVSDTSESNTTSTDLFSDDSNDQPRRSVMEVANSKLANSSSFQANTEISRLPGLELTLKPSSVDSIPVDKRRPTDPASAGRVPSPPKKTVLKVAQSSAFLSYAKVTVHKPDNAMDSRITLQADDEVFETTQAMVPKYPPVHSRPSIGMCMGPPAALWESVSNSRSQGLNADLCIETDSDLPGLGAALTTCETSRKRLPHSCNEQLPAPMLQMHTHKETLMGVPTVPSLPRHLMPPAMVAPNLHPPVLMPPAIHLFHGMPQDGSLGIAPGLPPIHSLPPGHQMGPPTSFSYYPIALPVGPAARWPSMVNMSVTERKLEQAERREAALNKFRQKRKDRCFEKKIRYVSRKRLAEQRPRNRGQFVRRTSDNEISGVVDESEEEYDEDENGSGDVVTGMSPERLSENSVNVPLGGRTS</sequence>
<reference evidence="11 12" key="1">
    <citation type="submission" date="2024-09" db="EMBL/GenBank/DDBJ databases">
        <title>Chromosome-scale assembly of Riccia fluitans.</title>
        <authorList>
            <person name="Paukszto L."/>
            <person name="Sawicki J."/>
            <person name="Karawczyk K."/>
            <person name="Piernik-Szablinska J."/>
            <person name="Szczecinska M."/>
            <person name="Mazdziarz M."/>
        </authorList>
    </citation>
    <scope>NUCLEOTIDE SEQUENCE [LARGE SCALE GENOMIC DNA]</scope>
    <source>
        <strain evidence="11">Rf_01</strain>
        <tissue evidence="11">Aerial parts of the thallus</tissue>
    </source>
</reference>
<dbReference type="EMBL" id="JBHFFA010000003">
    <property type="protein sequence ID" value="KAL2634915.1"/>
    <property type="molecule type" value="Genomic_DNA"/>
</dbReference>
<dbReference type="SUPFAM" id="SSF52172">
    <property type="entry name" value="CheY-like"/>
    <property type="match status" value="1"/>
</dbReference>
<dbReference type="PANTHER" id="PTHR43874">
    <property type="entry name" value="TWO-COMPONENT RESPONSE REGULATOR"/>
    <property type="match status" value="1"/>
</dbReference>
<comment type="caution">
    <text evidence="11">The sequence shown here is derived from an EMBL/GenBank/DDBJ whole genome shotgun (WGS) entry which is preliminary data.</text>
</comment>
<evidence type="ECO:0000256" key="7">
    <source>
        <dbReference type="PROSITE-ProRule" id="PRU00357"/>
    </source>
</evidence>
<dbReference type="PANTHER" id="PTHR43874:SF1">
    <property type="entry name" value="TWO-COMPONENT RESPONSE REGULATOR-LIKE APRR1"/>
    <property type="match status" value="1"/>
</dbReference>
<keyword evidence="3" id="KW-0902">Two-component regulatory system</keyword>
<dbReference type="Pfam" id="PF06203">
    <property type="entry name" value="CCT"/>
    <property type="match status" value="1"/>
</dbReference>
<evidence type="ECO:0000259" key="9">
    <source>
        <dbReference type="PROSITE" id="PS50110"/>
    </source>
</evidence>
<evidence type="ECO:0000259" key="10">
    <source>
        <dbReference type="PROSITE" id="PS51017"/>
    </source>
</evidence>
<gene>
    <name evidence="11" type="ORF">R1flu_006394</name>
</gene>
<evidence type="ECO:0000256" key="5">
    <source>
        <dbReference type="ARBA" id="ARBA00023242"/>
    </source>
</evidence>
<dbReference type="InterPro" id="IPR001789">
    <property type="entry name" value="Sig_transdc_resp-reg_receiver"/>
</dbReference>
<accession>A0ABD1YWQ9</accession>
<evidence type="ECO:0000256" key="2">
    <source>
        <dbReference type="ARBA" id="ARBA00010330"/>
    </source>
</evidence>
<dbReference type="InterPro" id="IPR045279">
    <property type="entry name" value="ARR-like"/>
</dbReference>
<feature type="region of interest" description="Disordered" evidence="8">
    <location>
        <begin position="270"/>
        <end position="295"/>
    </location>
</feature>
<evidence type="ECO:0000313" key="12">
    <source>
        <dbReference type="Proteomes" id="UP001605036"/>
    </source>
</evidence>